<comment type="function">
    <text evidence="8">Ferredoxins are iron-sulfur proteins that transfer electrons in a wide variety of metabolic reactions.</text>
</comment>
<reference evidence="9 10" key="2">
    <citation type="submission" date="2018-06" db="EMBL/GenBank/DDBJ databases">
        <title>Sequencing of bacterial isolates from soil warming experiment in Harvard Forest, Massachusetts, USA.</title>
        <authorList>
            <person name="Deangelis K.PhD."/>
        </authorList>
    </citation>
    <scope>NUCLEOTIDE SEQUENCE [LARGE SCALE GENOMIC DNA]</scope>
    <source>
        <strain evidence="9 10">GAS496</strain>
    </source>
</reference>
<keyword evidence="4 8" id="KW-0249">Electron transport</keyword>
<dbReference type="AlphaFoldDB" id="A0A318HE63"/>
<evidence type="ECO:0000256" key="5">
    <source>
        <dbReference type="ARBA" id="ARBA00023004"/>
    </source>
</evidence>
<comment type="cofactor">
    <cofactor evidence="1">
        <name>[3Fe-4S] cluster</name>
        <dbReference type="ChEBI" id="CHEBI:21137"/>
    </cofactor>
</comment>
<evidence type="ECO:0000313" key="9">
    <source>
        <dbReference type="EMBL" id="PXX06850.1"/>
    </source>
</evidence>
<dbReference type="GO" id="GO:0009055">
    <property type="term" value="F:electron transfer activity"/>
    <property type="evidence" value="ECO:0007669"/>
    <property type="project" value="UniProtKB-UniRule"/>
</dbReference>
<evidence type="ECO:0000256" key="3">
    <source>
        <dbReference type="ARBA" id="ARBA00022723"/>
    </source>
</evidence>
<comment type="caution">
    <text evidence="9">The sequence shown here is derived from an EMBL/GenBank/DDBJ whole genome shotgun (WGS) entry which is preliminary data.</text>
</comment>
<proteinExistence type="predicted"/>
<dbReference type="InterPro" id="IPR001080">
    <property type="entry name" value="3Fe4S_ferredoxin"/>
</dbReference>
<keyword evidence="2 8" id="KW-0813">Transport</keyword>
<dbReference type="SUPFAM" id="SSF54862">
    <property type="entry name" value="4Fe-4S ferredoxins"/>
    <property type="match status" value="1"/>
</dbReference>
<dbReference type="Gene3D" id="3.30.70.20">
    <property type="match status" value="1"/>
</dbReference>
<sequence>MRVEWDESRCALSGLCTGLAPDVFSLDDDARLAVSTELDDEQLQAAQDAADSCPTQAITVAG</sequence>
<evidence type="ECO:0000313" key="10">
    <source>
        <dbReference type="Proteomes" id="UP000247781"/>
    </source>
</evidence>
<keyword evidence="7" id="KW-0003">3Fe-4S</keyword>
<dbReference type="Pfam" id="PF13459">
    <property type="entry name" value="Fer4_15"/>
    <property type="match status" value="1"/>
</dbReference>
<name>A0A318HE63_9MYCO</name>
<evidence type="ECO:0000256" key="1">
    <source>
        <dbReference type="ARBA" id="ARBA00001927"/>
    </source>
</evidence>
<protein>
    <recommendedName>
        <fullName evidence="8">Ferredoxin</fullName>
    </recommendedName>
</protein>
<dbReference type="GO" id="GO:0005506">
    <property type="term" value="F:iron ion binding"/>
    <property type="evidence" value="ECO:0007669"/>
    <property type="project" value="UniProtKB-UniRule"/>
</dbReference>
<evidence type="ECO:0000256" key="6">
    <source>
        <dbReference type="ARBA" id="ARBA00023014"/>
    </source>
</evidence>
<dbReference type="RefSeq" id="WP_110317551.1">
    <property type="nucleotide sequence ID" value="NZ_QJJU01000012.1"/>
</dbReference>
<organism evidence="9 10">
    <name type="scientific">Mycolicibacterium moriokaense</name>
    <dbReference type="NCBI Taxonomy" id="39691"/>
    <lineage>
        <taxon>Bacteria</taxon>
        <taxon>Bacillati</taxon>
        <taxon>Actinomycetota</taxon>
        <taxon>Actinomycetes</taxon>
        <taxon>Mycobacteriales</taxon>
        <taxon>Mycobacteriaceae</taxon>
        <taxon>Mycolicibacterium</taxon>
    </lineage>
</organism>
<evidence type="ECO:0000256" key="4">
    <source>
        <dbReference type="ARBA" id="ARBA00022982"/>
    </source>
</evidence>
<keyword evidence="6 8" id="KW-0411">Iron-sulfur</keyword>
<dbReference type="OrthoDB" id="9803319at2"/>
<gene>
    <name evidence="9" type="ORF">C8E89_11260</name>
</gene>
<keyword evidence="3 8" id="KW-0479">Metal-binding</keyword>
<dbReference type="InterPro" id="IPR051269">
    <property type="entry name" value="Fe-S_cluster_ET"/>
</dbReference>
<dbReference type="PANTHER" id="PTHR36923">
    <property type="entry name" value="FERREDOXIN"/>
    <property type="match status" value="1"/>
</dbReference>
<dbReference type="Proteomes" id="UP000247781">
    <property type="component" value="Unassembled WGS sequence"/>
</dbReference>
<evidence type="ECO:0000256" key="7">
    <source>
        <dbReference type="ARBA" id="ARBA00023291"/>
    </source>
</evidence>
<keyword evidence="10" id="KW-1185">Reference proteome</keyword>
<dbReference type="PANTHER" id="PTHR36923:SF3">
    <property type="entry name" value="FERREDOXIN"/>
    <property type="match status" value="1"/>
</dbReference>
<dbReference type="EMBL" id="QJJU01000012">
    <property type="protein sequence ID" value="PXX06850.1"/>
    <property type="molecule type" value="Genomic_DNA"/>
</dbReference>
<reference evidence="10" key="1">
    <citation type="submission" date="2018-05" db="EMBL/GenBank/DDBJ databases">
        <authorList>
            <person name="Deangelis K."/>
            <person name="Huntemann M."/>
            <person name="Clum A."/>
            <person name="Pillay M."/>
            <person name="Palaniappan K."/>
            <person name="Varghese N."/>
            <person name="Mikhailova N."/>
            <person name="Stamatis D."/>
            <person name="Reddy T."/>
            <person name="Daum C."/>
            <person name="Shapiro N."/>
            <person name="Ivanova N."/>
            <person name="Kyrpides N."/>
            <person name="Woyke T."/>
        </authorList>
    </citation>
    <scope>NUCLEOTIDE SEQUENCE [LARGE SCALE GENOMIC DNA]</scope>
    <source>
        <strain evidence="10">GAS496</strain>
    </source>
</reference>
<evidence type="ECO:0000256" key="2">
    <source>
        <dbReference type="ARBA" id="ARBA00022448"/>
    </source>
</evidence>
<accession>A0A318HE63</accession>
<evidence type="ECO:0000256" key="8">
    <source>
        <dbReference type="RuleBase" id="RU368020"/>
    </source>
</evidence>
<dbReference type="GO" id="GO:0051538">
    <property type="term" value="F:3 iron, 4 sulfur cluster binding"/>
    <property type="evidence" value="ECO:0007669"/>
    <property type="project" value="UniProtKB-KW"/>
</dbReference>
<keyword evidence="5 8" id="KW-0408">Iron</keyword>
<dbReference type="PRINTS" id="PR00352">
    <property type="entry name" value="3FE4SFRDOXIN"/>
</dbReference>